<protein>
    <submittedName>
        <fullName evidence="4">Nickel transport protein</fullName>
    </submittedName>
</protein>
<dbReference type="AlphaFoldDB" id="A0A840AMX0"/>
<feature type="region of interest" description="Disordered" evidence="1">
    <location>
        <begin position="109"/>
        <end position="131"/>
    </location>
</feature>
<dbReference type="RefSeq" id="WP_183397390.1">
    <property type="nucleotide sequence ID" value="NZ_JACIDS010000001.1"/>
</dbReference>
<reference evidence="4 5" key="1">
    <citation type="submission" date="2020-08" db="EMBL/GenBank/DDBJ databases">
        <title>Genomic Encyclopedia of Type Strains, Phase IV (KMG-IV): sequencing the most valuable type-strain genomes for metagenomic binning, comparative biology and taxonomic classification.</title>
        <authorList>
            <person name="Goeker M."/>
        </authorList>
    </citation>
    <scope>NUCLEOTIDE SEQUENCE [LARGE SCALE GENOMIC DNA]</scope>
    <source>
        <strain evidence="4 5">DSM 25966</strain>
    </source>
</reference>
<dbReference type="Proteomes" id="UP000553963">
    <property type="component" value="Unassembled WGS sequence"/>
</dbReference>
<feature type="chain" id="PRO_5032349182" evidence="3">
    <location>
        <begin position="21"/>
        <end position="185"/>
    </location>
</feature>
<dbReference type="EMBL" id="JACIDS010000001">
    <property type="protein sequence ID" value="MBB3929766.1"/>
    <property type="molecule type" value="Genomic_DNA"/>
</dbReference>
<sequence>MRRLLAALAVVFALASPAEAHKLKVFATVEDHAIRGYAFFIGGGRPDGSSWIAKDAAGAQIASGTTDAEGRFAFAVPAAVTSDVIVTVDTHEAHIASATIAAARLTDAPAEPVPPTTATSASPAPAQDNARTEALVRSAVQKEVEPVLERLEAMDSRLRYTDILSGIFLIIGLVGIGLWARGRRR</sequence>
<feature type="transmembrane region" description="Helical" evidence="2">
    <location>
        <begin position="163"/>
        <end position="180"/>
    </location>
</feature>
<keyword evidence="3" id="KW-0732">Signal</keyword>
<evidence type="ECO:0000313" key="5">
    <source>
        <dbReference type="Proteomes" id="UP000553963"/>
    </source>
</evidence>
<comment type="caution">
    <text evidence="4">The sequence shown here is derived from an EMBL/GenBank/DDBJ whole genome shotgun (WGS) entry which is preliminary data.</text>
</comment>
<keyword evidence="2" id="KW-1133">Transmembrane helix</keyword>
<evidence type="ECO:0000256" key="3">
    <source>
        <dbReference type="SAM" id="SignalP"/>
    </source>
</evidence>
<evidence type="ECO:0000256" key="2">
    <source>
        <dbReference type="SAM" id="Phobius"/>
    </source>
</evidence>
<feature type="signal peptide" evidence="3">
    <location>
        <begin position="1"/>
        <end position="20"/>
    </location>
</feature>
<accession>A0A840AMX0</accession>
<keyword evidence="2" id="KW-0472">Membrane</keyword>
<feature type="compositionally biased region" description="Low complexity" evidence="1">
    <location>
        <begin position="109"/>
        <end position="126"/>
    </location>
</feature>
<keyword evidence="2" id="KW-0812">Transmembrane</keyword>
<evidence type="ECO:0000313" key="4">
    <source>
        <dbReference type="EMBL" id="MBB3929766.1"/>
    </source>
</evidence>
<name>A0A840AMX0_9HYPH</name>
<proteinExistence type="predicted"/>
<evidence type="ECO:0000256" key="1">
    <source>
        <dbReference type="SAM" id="MobiDB-lite"/>
    </source>
</evidence>
<keyword evidence="5" id="KW-1185">Reference proteome</keyword>
<gene>
    <name evidence="4" type="ORF">GGR25_000785</name>
</gene>
<organism evidence="4 5">
    <name type="scientific">Kaistia hirudinis</name>
    <dbReference type="NCBI Taxonomy" id="1293440"/>
    <lineage>
        <taxon>Bacteria</taxon>
        <taxon>Pseudomonadati</taxon>
        <taxon>Pseudomonadota</taxon>
        <taxon>Alphaproteobacteria</taxon>
        <taxon>Hyphomicrobiales</taxon>
        <taxon>Kaistiaceae</taxon>
        <taxon>Kaistia</taxon>
    </lineage>
</organism>